<evidence type="ECO:0000313" key="5">
    <source>
        <dbReference type="EMBL" id="GHH83147.1"/>
    </source>
</evidence>
<feature type="region of interest" description="Disordered" evidence="2">
    <location>
        <begin position="132"/>
        <end position="169"/>
    </location>
</feature>
<evidence type="ECO:0000256" key="3">
    <source>
        <dbReference type="SAM" id="Phobius"/>
    </source>
</evidence>
<proteinExistence type="predicted"/>
<keyword evidence="6" id="KW-1185">Reference proteome</keyword>
<dbReference type="AlphaFoldDB" id="A0A919GEF7"/>
<name>A0A919GEF7_9ACTN</name>
<dbReference type="EMBL" id="BNAT01000002">
    <property type="protein sequence ID" value="GHH83147.1"/>
    <property type="molecule type" value="Genomic_DNA"/>
</dbReference>
<protein>
    <submittedName>
        <fullName evidence="5">Phosphate-binding protein</fullName>
    </submittedName>
</protein>
<evidence type="ECO:0000313" key="6">
    <source>
        <dbReference type="Proteomes" id="UP000603227"/>
    </source>
</evidence>
<keyword evidence="1" id="KW-0732">Signal</keyword>
<feature type="region of interest" description="Disordered" evidence="2">
    <location>
        <begin position="408"/>
        <end position="429"/>
    </location>
</feature>
<feature type="region of interest" description="Disordered" evidence="2">
    <location>
        <begin position="185"/>
        <end position="210"/>
    </location>
</feature>
<gene>
    <name evidence="5" type="ORF">GCM10017771_09230</name>
</gene>
<dbReference type="InterPro" id="IPR024370">
    <property type="entry name" value="PBP_domain"/>
</dbReference>
<dbReference type="RefSeq" id="WP_189781045.1">
    <property type="nucleotide sequence ID" value="NZ_BNAT01000002.1"/>
</dbReference>
<feature type="transmembrane region" description="Helical" evidence="3">
    <location>
        <begin position="222"/>
        <end position="242"/>
    </location>
</feature>
<dbReference type="Pfam" id="PF12849">
    <property type="entry name" value="PBP_like_2"/>
    <property type="match status" value="1"/>
</dbReference>
<dbReference type="SUPFAM" id="SSF53850">
    <property type="entry name" value="Periplasmic binding protein-like II"/>
    <property type="match status" value="1"/>
</dbReference>
<accession>A0A919GEF7</accession>
<keyword evidence="3" id="KW-0472">Membrane</keyword>
<feature type="compositionally biased region" description="Low complexity" evidence="2">
    <location>
        <begin position="149"/>
        <end position="163"/>
    </location>
</feature>
<dbReference type="PANTHER" id="PTHR30570:SF1">
    <property type="entry name" value="PHOSPHATE-BINDING PROTEIN PSTS"/>
    <property type="match status" value="1"/>
</dbReference>
<dbReference type="Gene3D" id="3.40.190.10">
    <property type="entry name" value="Periplasmic binding protein-like II"/>
    <property type="match status" value="2"/>
</dbReference>
<evidence type="ECO:0000256" key="1">
    <source>
        <dbReference type="ARBA" id="ARBA00022729"/>
    </source>
</evidence>
<feature type="domain" description="PBP" evidence="4">
    <location>
        <begin position="256"/>
        <end position="513"/>
    </location>
</feature>
<dbReference type="PANTHER" id="PTHR30570">
    <property type="entry name" value="PERIPLASMIC PHOSPHATE BINDING COMPONENT OF PHOSPHATE ABC TRANSPORTER"/>
    <property type="match status" value="1"/>
</dbReference>
<comment type="caution">
    <text evidence="5">The sequence shown here is derived from an EMBL/GenBank/DDBJ whole genome shotgun (WGS) entry which is preliminary data.</text>
</comment>
<organism evidence="5 6">
    <name type="scientific">Streptomyces capitiformicae</name>
    <dbReference type="NCBI Taxonomy" id="2014920"/>
    <lineage>
        <taxon>Bacteria</taxon>
        <taxon>Bacillati</taxon>
        <taxon>Actinomycetota</taxon>
        <taxon>Actinomycetes</taxon>
        <taxon>Kitasatosporales</taxon>
        <taxon>Streptomycetaceae</taxon>
        <taxon>Streptomyces</taxon>
    </lineage>
</organism>
<dbReference type="Proteomes" id="UP000603227">
    <property type="component" value="Unassembled WGS sequence"/>
</dbReference>
<sequence>MLETVADFFNGLSNGQMWAGVLVCALAASLAAYWLDKYQGWRRISWSEVYNGPINKHINSQPPPGMWEIHWQGRQISEGSLVILEVRNSGVQTLEKEHFAAPLSFRFEGRKVVHFKVRDAEEPLETALRPFVRAAVTPEQADGDGGGDQRQTTTRQSTARPTDSITLPQFTLNKHEHFRQLVLLEEDDESDGTAGKPPKTTHAGKLRGGRIKRSVGRAGRRLATAIVILLVASLSVGTGVYANQKSLELRATCSPGTLTLTGSTAFSPLAYQVKEAYEVQCPGTKVVLSATGSEEGLRALEAHPADEIIAMADTVAGQKPEQGYDAHRVGVLVFTVVANESLGKDLTNGESLWEKGLTQPQLRQIFSGGTVSDDDGRFTETPVAVIRSNSSGTRNVFEDRVLGPVPALPGADACPRPAPGGEDTGNENPSRICWVRSTLELLDYVNRTPNAIGYAEADALPFFPKVRTVPINSTAPTTENVLNGNYRFWASEVLYTQPGATGLPRNFLGFLRSRGVSKLLEGQGFLPCREVEGSRDDAMRC</sequence>
<keyword evidence="3" id="KW-0812">Transmembrane</keyword>
<evidence type="ECO:0000259" key="4">
    <source>
        <dbReference type="Pfam" id="PF12849"/>
    </source>
</evidence>
<keyword evidence="3" id="KW-1133">Transmembrane helix</keyword>
<reference evidence="5" key="2">
    <citation type="submission" date="2020-09" db="EMBL/GenBank/DDBJ databases">
        <authorList>
            <person name="Sun Q."/>
            <person name="Zhou Y."/>
        </authorList>
    </citation>
    <scope>NUCLEOTIDE SEQUENCE</scope>
    <source>
        <strain evidence="5">CGMCC 4.7403</strain>
    </source>
</reference>
<reference evidence="5" key="1">
    <citation type="journal article" date="2014" name="Int. J. Syst. Evol. Microbiol.">
        <title>Complete genome sequence of Corynebacterium casei LMG S-19264T (=DSM 44701T), isolated from a smear-ripened cheese.</title>
        <authorList>
            <consortium name="US DOE Joint Genome Institute (JGI-PGF)"/>
            <person name="Walter F."/>
            <person name="Albersmeier A."/>
            <person name="Kalinowski J."/>
            <person name="Ruckert C."/>
        </authorList>
    </citation>
    <scope>NUCLEOTIDE SEQUENCE</scope>
    <source>
        <strain evidence="5">CGMCC 4.7403</strain>
    </source>
</reference>
<evidence type="ECO:0000256" key="2">
    <source>
        <dbReference type="SAM" id="MobiDB-lite"/>
    </source>
</evidence>
<dbReference type="InterPro" id="IPR050811">
    <property type="entry name" value="Phosphate_ABC_transporter"/>
</dbReference>
<feature type="transmembrane region" description="Helical" evidence="3">
    <location>
        <begin position="17"/>
        <end position="35"/>
    </location>
</feature>